<feature type="region of interest" description="Disordered" evidence="6">
    <location>
        <begin position="665"/>
        <end position="692"/>
    </location>
</feature>
<feature type="compositionally biased region" description="Low complexity" evidence="6">
    <location>
        <begin position="771"/>
        <end position="782"/>
    </location>
</feature>
<evidence type="ECO:0000256" key="5">
    <source>
        <dbReference type="ARBA" id="ARBA00023480"/>
    </source>
</evidence>
<organism evidence="7 8">
    <name type="scientific">Diaphorina citri</name>
    <name type="common">Asian citrus psyllid</name>
    <dbReference type="NCBI Taxonomy" id="121845"/>
    <lineage>
        <taxon>Eukaryota</taxon>
        <taxon>Metazoa</taxon>
        <taxon>Ecdysozoa</taxon>
        <taxon>Arthropoda</taxon>
        <taxon>Hexapoda</taxon>
        <taxon>Insecta</taxon>
        <taxon>Pterygota</taxon>
        <taxon>Neoptera</taxon>
        <taxon>Paraneoptera</taxon>
        <taxon>Hemiptera</taxon>
        <taxon>Sternorrhyncha</taxon>
        <taxon>Psylloidea</taxon>
        <taxon>Psyllidae</taxon>
        <taxon>Diaphorininae</taxon>
        <taxon>Diaphorina</taxon>
    </lineage>
</organism>
<gene>
    <name evidence="8" type="primary">LOC103506908</name>
</gene>
<keyword evidence="7" id="KW-1185">Reference proteome</keyword>
<evidence type="ECO:0000256" key="6">
    <source>
        <dbReference type="SAM" id="MobiDB-lite"/>
    </source>
</evidence>
<dbReference type="InterPro" id="IPR029404">
    <property type="entry name" value="CDIN1"/>
</dbReference>
<evidence type="ECO:0000313" key="8">
    <source>
        <dbReference type="RefSeq" id="XP_026677694.1"/>
    </source>
</evidence>
<evidence type="ECO:0000313" key="7">
    <source>
        <dbReference type="Proteomes" id="UP000079169"/>
    </source>
</evidence>
<reference evidence="8" key="1">
    <citation type="submission" date="2025-08" db="UniProtKB">
        <authorList>
            <consortium name="RefSeq"/>
        </authorList>
    </citation>
    <scope>IDENTIFICATION</scope>
</reference>
<feature type="region of interest" description="Disordered" evidence="6">
    <location>
        <begin position="726"/>
        <end position="751"/>
    </location>
</feature>
<evidence type="ECO:0000256" key="4">
    <source>
        <dbReference type="ARBA" id="ARBA00023242"/>
    </source>
</evidence>
<feature type="compositionally biased region" description="Basic residues" evidence="6">
    <location>
        <begin position="37"/>
        <end position="46"/>
    </location>
</feature>
<evidence type="ECO:0000256" key="1">
    <source>
        <dbReference type="ARBA" id="ARBA00004123"/>
    </source>
</evidence>
<dbReference type="GeneID" id="103506908"/>
<dbReference type="GO" id="GO:0005737">
    <property type="term" value="C:cytoplasm"/>
    <property type="evidence" value="ECO:0007669"/>
    <property type="project" value="UniProtKB-SubCell"/>
</dbReference>
<dbReference type="PANTHER" id="PTHR31661:SF1">
    <property type="entry name" value="CDAN1-INTERACTING NUCLEASE 1"/>
    <property type="match status" value="1"/>
</dbReference>
<evidence type="ECO:0000256" key="2">
    <source>
        <dbReference type="ARBA" id="ARBA00004496"/>
    </source>
</evidence>
<keyword evidence="3" id="KW-0963">Cytoplasm</keyword>
<dbReference type="Proteomes" id="UP000079169">
    <property type="component" value="Unplaced"/>
</dbReference>
<keyword evidence="4" id="KW-0539">Nucleus</keyword>
<name>A0A3Q0IN17_DIACI</name>
<comment type="subcellular location">
    <subcellularLocation>
        <location evidence="2">Cytoplasm</location>
    </subcellularLocation>
    <subcellularLocation>
        <location evidence="1">Nucleus</location>
    </subcellularLocation>
</comment>
<dbReference type="PANTHER" id="PTHR31661">
    <property type="entry name" value="SIMILAR TO CDNA SEQUENCE BC052040"/>
    <property type="match status" value="1"/>
</dbReference>
<feature type="compositionally biased region" description="Basic and acidic residues" evidence="6">
    <location>
        <begin position="132"/>
        <end position="148"/>
    </location>
</feature>
<sequence>MQYKQPPYLISQLLLQKHFSKHWEDLQTDNPNYVKHTPPKKSKKSNQKVENKNIKRITPVQLNFEQDFPSLKETNIKHKRVTPIPVQNVPHSNTSTSPSKQFNKKQTKQKTTPTLCLSDVMVIKTKTNKKNSQADKMKQTSESKAKGETSNKLVEILIQDKDKNKLFDRILNKPTTKESDTVKCIDEDTKNNNVGNMEESHSTSKKVKIMESKQKPKHQITLFSKEKSTLINQPEHCESQVNRSPSNITRIIPKRIDTSAGHELSSIHFMTQNCQSKDELYEDYRHKLERLSLRFTNQMNLGPKLPLVTSENKQKMEKLTQRICNKPQPLVYLNAVVEPQRSIVIEILLQKMKEEHPVEQESQEILMTCAQLEQWKEIVRTHHKFPLDFVTQATRFWKQFTLNWKPVTKSKDFLKRMLKDPSVIRDPILSQEITYNNAMDDQYGPIIDLYRRSLGVIHEEKITSYLTQCGISFVSETLCMSLGFDKTPDVLVYPPLYINGQLVNWIESKALFANLQNHCLYEKNQYVPYFERFGPGCVIYWFGHLAGIEPRPSQYIILNELPPRHLLHQPPGDMDPIVFLNKYSGVIRLDMNALLNERGLKDGESGAKNDESRAKNDESGAKNDESGEKNEERRNSKTEKHQMVEVNAKTEDKCGKEITGEKACTETDLKDPFTSPNMQSKGKGPSRELHQAKRKEQFTSLNNRECSSHSIASPVCSVSGGVMVSSTPLKRRSPGNDPTGQSVKKRVSREEDMFSEIRCQNVCSSDTGHDSSVNSSTSTVSVHDIRDHEKSTIDSISVHDGSFRDHENSTIDSISVHDGSFRDHEKSTLDSISVHDSSIKDHELSAIDSDKSTVDCSVFSTCSLCDSSLTERTSCSPSQCVKSPPCFSSHCADRLLSYTSPCPCKHGSLADVSLSKAQTNISDK</sequence>
<feature type="region of interest" description="Disordered" evidence="6">
    <location>
        <begin position="127"/>
        <end position="148"/>
    </location>
</feature>
<feature type="region of interest" description="Disordered" evidence="6">
    <location>
        <begin position="765"/>
        <end position="784"/>
    </location>
</feature>
<feature type="compositionally biased region" description="Polar residues" evidence="6">
    <location>
        <begin position="89"/>
        <end position="99"/>
    </location>
</feature>
<dbReference type="GO" id="GO:0005634">
    <property type="term" value="C:nucleus"/>
    <property type="evidence" value="ECO:0007669"/>
    <property type="project" value="UniProtKB-SubCell"/>
</dbReference>
<proteinExistence type="predicted"/>
<feature type="region of interest" description="Disordered" evidence="6">
    <location>
        <begin position="28"/>
        <end position="52"/>
    </location>
</feature>
<accession>A0A3Q0IN17</accession>
<protein>
    <recommendedName>
        <fullName evidence="5">CDAN1-interacting nuclease 1</fullName>
    </recommendedName>
</protein>
<dbReference type="RefSeq" id="XP_026677694.1">
    <property type="nucleotide sequence ID" value="XM_026821893.1"/>
</dbReference>
<dbReference type="Pfam" id="PF14811">
    <property type="entry name" value="TPD"/>
    <property type="match status" value="1"/>
</dbReference>
<evidence type="ECO:0000256" key="3">
    <source>
        <dbReference type="ARBA" id="ARBA00022490"/>
    </source>
</evidence>
<feature type="region of interest" description="Disordered" evidence="6">
    <location>
        <begin position="600"/>
        <end position="653"/>
    </location>
</feature>
<dbReference type="AlphaFoldDB" id="A0A3Q0IN17"/>
<feature type="region of interest" description="Disordered" evidence="6">
    <location>
        <begin position="85"/>
        <end position="111"/>
    </location>
</feature>